<evidence type="ECO:0000256" key="4">
    <source>
        <dbReference type="ARBA" id="ARBA00023136"/>
    </source>
</evidence>
<evidence type="ECO:0000256" key="1">
    <source>
        <dbReference type="ARBA" id="ARBA00004442"/>
    </source>
</evidence>
<dbReference type="EMBL" id="WSQA01000009">
    <property type="protein sequence ID" value="MVZ62963.1"/>
    <property type="molecule type" value="Genomic_DNA"/>
</dbReference>
<dbReference type="InterPro" id="IPR011990">
    <property type="entry name" value="TPR-like_helical_dom_sf"/>
</dbReference>
<evidence type="ECO:0000256" key="3">
    <source>
        <dbReference type="ARBA" id="ARBA00022729"/>
    </source>
</evidence>
<comment type="similarity">
    <text evidence="2">Belongs to the SusD family.</text>
</comment>
<dbReference type="RefSeq" id="WP_160369684.1">
    <property type="nucleotide sequence ID" value="NZ_WSQA01000009.1"/>
</dbReference>
<feature type="domain" description="RagB/SusD" evidence="7">
    <location>
        <begin position="305"/>
        <end position="585"/>
    </location>
</feature>
<evidence type="ECO:0000256" key="2">
    <source>
        <dbReference type="ARBA" id="ARBA00006275"/>
    </source>
</evidence>
<comment type="subcellular location">
    <subcellularLocation>
        <location evidence="1">Cell outer membrane</location>
    </subcellularLocation>
</comment>
<dbReference type="Gene3D" id="1.25.40.390">
    <property type="match status" value="1"/>
</dbReference>
<dbReference type="OrthoDB" id="5694214at2"/>
<evidence type="ECO:0000313" key="10">
    <source>
        <dbReference type="Proteomes" id="UP000435036"/>
    </source>
</evidence>
<dbReference type="InterPro" id="IPR012944">
    <property type="entry name" value="SusD_RagB_dom"/>
</dbReference>
<evidence type="ECO:0000313" key="9">
    <source>
        <dbReference type="EMBL" id="MVZ62963.1"/>
    </source>
</evidence>
<dbReference type="Pfam" id="PF07980">
    <property type="entry name" value="SusD_RagB"/>
    <property type="match status" value="1"/>
</dbReference>
<keyword evidence="5" id="KW-0998">Cell outer membrane</keyword>
<comment type="caution">
    <text evidence="9">The sequence shown here is derived from an EMBL/GenBank/DDBJ whole genome shotgun (WGS) entry which is preliminary data.</text>
</comment>
<name>A0A6N8KZN3_9SPHI</name>
<dbReference type="InterPro" id="IPR033985">
    <property type="entry name" value="SusD-like_N"/>
</dbReference>
<accession>A0A6N8KZN3</accession>
<dbReference type="Proteomes" id="UP000435036">
    <property type="component" value="Unassembled WGS sequence"/>
</dbReference>
<dbReference type="SUPFAM" id="SSF48452">
    <property type="entry name" value="TPR-like"/>
    <property type="match status" value="1"/>
</dbReference>
<dbReference type="GO" id="GO:0009279">
    <property type="term" value="C:cell outer membrane"/>
    <property type="evidence" value="ECO:0007669"/>
    <property type="project" value="UniProtKB-SubCell"/>
</dbReference>
<evidence type="ECO:0000256" key="5">
    <source>
        <dbReference type="ARBA" id="ARBA00023237"/>
    </source>
</evidence>
<reference evidence="9 10" key="1">
    <citation type="submission" date="2019-12" db="EMBL/GenBank/DDBJ databases">
        <authorList>
            <person name="Dong K."/>
        </authorList>
    </citation>
    <scope>NUCLEOTIDE SEQUENCE [LARGE SCALE GENOMIC DNA]</scope>
    <source>
        <strain evidence="9 10">JCM 31225</strain>
    </source>
</reference>
<feature type="chain" id="PRO_5026711989" evidence="6">
    <location>
        <begin position="23"/>
        <end position="586"/>
    </location>
</feature>
<dbReference type="Pfam" id="PF14322">
    <property type="entry name" value="SusD-like_3"/>
    <property type="match status" value="1"/>
</dbReference>
<feature type="signal peptide" evidence="6">
    <location>
        <begin position="1"/>
        <end position="22"/>
    </location>
</feature>
<keyword evidence="10" id="KW-1185">Reference proteome</keyword>
<dbReference type="AlphaFoldDB" id="A0A6N8KZN3"/>
<keyword evidence="4" id="KW-0472">Membrane</keyword>
<gene>
    <name evidence="9" type="ORF">GQF63_13085</name>
</gene>
<evidence type="ECO:0000256" key="6">
    <source>
        <dbReference type="SAM" id="SignalP"/>
    </source>
</evidence>
<evidence type="ECO:0000259" key="7">
    <source>
        <dbReference type="Pfam" id="PF07980"/>
    </source>
</evidence>
<proteinExistence type="inferred from homology"/>
<protein>
    <submittedName>
        <fullName evidence="9">RagB/SusD family nutrient uptake outer membrane protein</fullName>
    </submittedName>
</protein>
<evidence type="ECO:0000259" key="8">
    <source>
        <dbReference type="Pfam" id="PF14322"/>
    </source>
</evidence>
<organism evidence="9 10">
    <name type="scientific">Sphingobacterium humi</name>
    <dbReference type="NCBI Taxonomy" id="1796905"/>
    <lineage>
        <taxon>Bacteria</taxon>
        <taxon>Pseudomonadati</taxon>
        <taxon>Bacteroidota</taxon>
        <taxon>Sphingobacteriia</taxon>
        <taxon>Sphingobacteriales</taxon>
        <taxon>Sphingobacteriaceae</taxon>
        <taxon>Sphingobacterium</taxon>
    </lineage>
</organism>
<feature type="domain" description="SusD-like N-terminal" evidence="8">
    <location>
        <begin position="26"/>
        <end position="222"/>
    </location>
</feature>
<keyword evidence="3 6" id="KW-0732">Signal</keyword>
<sequence length="586" mass="65436">MIFSNIKSSLLFGLASLLTCTACDSFLDKEPLNEYSVATLYQTEHDIRLALNGLYREIRGFNPDGYPQFSEYVYATFTDDAYDRRGAAQSSDLDFSSSKNKLAQDWESRYAIIRNINEFLARAPQAEGSFADPQLYKRYLAEARFMRALNYARLNFLFGAVPLLTEPTEPDFFPRRATREKVFDFVSDELAAIAKDLPEKYNNANDVGRITKGAALAIQARHLLNGIDWYPDKQSLYSKAAEAAGSVYKSRVYSLDAGEAGYQKLFTRASANGASNEAILTLFYNRDFKSHGYQVVILPKGAFSGSRSNNSNYIGATNALVESYQMKANGLAVSNPASGYDPAKPWEGRDPRLAATILKAGDMIPAKGGDGKSDLYVFDAHPKKNPTVTLENGKIIGSVTTDDVNKNEINRTGYGFKKYMDFDFITPVKTDIHYHFIRYAEVILLYAEAILGKDADINKAMALVNEVRARVGMPNVVTSYGAVNSKEKALEIILQERRSEFALEGPQRFFDIRRHHLGEQLFKDGNVYGIPLGDGRNANANVKDGDLDNAKKIIVGKRNFNAIQYYLWSIPLVAIQQNDNLTKDPE</sequence>